<keyword evidence="7" id="KW-1185">Reference proteome</keyword>
<evidence type="ECO:0000259" key="5">
    <source>
        <dbReference type="PROSITE" id="PS50022"/>
    </source>
</evidence>
<dbReference type="Gene3D" id="2.60.40.10">
    <property type="entry name" value="Immunoglobulins"/>
    <property type="match status" value="4"/>
</dbReference>
<dbReference type="Pfam" id="PF07705">
    <property type="entry name" value="CARDB"/>
    <property type="match status" value="2"/>
</dbReference>
<dbReference type="PANTHER" id="PTHR45713">
    <property type="entry name" value="FTP DOMAIN-CONTAINING PROTEIN"/>
    <property type="match status" value="1"/>
</dbReference>
<dbReference type="Gene3D" id="2.160.20.10">
    <property type="entry name" value="Single-stranded right-handed beta-helix, Pectin lyase-like"/>
    <property type="match status" value="1"/>
</dbReference>
<feature type="chain" id="PRO_5031171895" description="F5/8 type C domain-containing protein" evidence="4">
    <location>
        <begin position="35"/>
        <end position="1422"/>
    </location>
</feature>
<dbReference type="CDD" id="cd14490">
    <property type="entry name" value="CBM6-CBM35-CBM36_like_1"/>
    <property type="match status" value="1"/>
</dbReference>
<organism evidence="6 7">
    <name type="scientific">Streptomyces echinatus</name>
    <dbReference type="NCBI Taxonomy" id="67293"/>
    <lineage>
        <taxon>Bacteria</taxon>
        <taxon>Bacillati</taxon>
        <taxon>Actinomycetota</taxon>
        <taxon>Actinomycetes</taxon>
        <taxon>Kitasatosporales</taxon>
        <taxon>Streptomycetaceae</taxon>
        <taxon>Streptomyces</taxon>
    </lineage>
</organism>
<dbReference type="InterPro" id="IPR000421">
    <property type="entry name" value="FA58C"/>
</dbReference>
<evidence type="ECO:0000313" key="6">
    <source>
        <dbReference type="EMBL" id="MBB5926787.1"/>
    </source>
</evidence>
<dbReference type="InterPro" id="IPR003961">
    <property type="entry name" value="FN3_dom"/>
</dbReference>
<gene>
    <name evidence="6" type="ORF">FHS34_002243</name>
</gene>
<keyword evidence="1" id="KW-0326">Glycosidase</keyword>
<dbReference type="InterPro" id="IPR011050">
    <property type="entry name" value="Pectin_lyase_fold/virulence"/>
</dbReference>
<protein>
    <recommendedName>
        <fullName evidence="5">F5/8 type C domain-containing protein</fullName>
    </recommendedName>
</protein>
<dbReference type="EMBL" id="JACHJK010000003">
    <property type="protein sequence ID" value="MBB5926787.1"/>
    <property type="molecule type" value="Genomic_DNA"/>
</dbReference>
<evidence type="ECO:0000256" key="3">
    <source>
        <dbReference type="SAM" id="MobiDB-lite"/>
    </source>
</evidence>
<dbReference type="Pfam" id="PF22633">
    <property type="entry name" value="F5_F8_type_C_2"/>
    <property type="match status" value="1"/>
</dbReference>
<dbReference type="GO" id="GO:0016798">
    <property type="term" value="F:hydrolase activity, acting on glycosyl bonds"/>
    <property type="evidence" value="ECO:0007669"/>
    <property type="project" value="UniProtKB-KW"/>
</dbReference>
<dbReference type="Pfam" id="PF22815">
    <property type="entry name" value="CatAgl_D1"/>
    <property type="match status" value="1"/>
</dbReference>
<feature type="compositionally biased region" description="Polar residues" evidence="3">
    <location>
        <begin position="393"/>
        <end position="413"/>
    </location>
</feature>
<dbReference type="InterPro" id="IPR055149">
    <property type="entry name" value="Agl_cat_D2"/>
</dbReference>
<feature type="compositionally biased region" description="Polar residues" evidence="3">
    <location>
        <begin position="487"/>
        <end position="497"/>
    </location>
</feature>
<keyword evidence="4" id="KW-0732">Signal</keyword>
<dbReference type="Gene3D" id="2.60.120.260">
    <property type="entry name" value="Galactose-binding domain-like"/>
    <property type="match status" value="4"/>
</dbReference>
<dbReference type="PANTHER" id="PTHR45713:SF6">
    <property type="entry name" value="F5_8 TYPE C DOMAIN-CONTAINING PROTEIN"/>
    <property type="match status" value="1"/>
</dbReference>
<keyword evidence="2" id="KW-0624">Polysaccharide degradation</keyword>
<sequence length="1422" mass="148868">MTRYKPSSWRVRTATAALTSTLMVLGLPALDAHAAGGPDAAAGATARAGSALGTHPAANVDDGDAGTYWQAGTKSAQWVQTDLGRSRRVRQVVLRLPAHWGTRRQTLALQGSADGKSFATLTSSATYDFGPGNGNTVKISFPATLARYVRADFSGNSVGGTAQLAEMQVLTTDASSPNLALGKPFTESGHADVYGAANAGDGNRSTYWESKNNAFPQWVQVDLGSSVKVDQVTLRLPSGWPSRSQTLKIQGSTDDRNFTDLTASKPYTFDSGDDQSTTIGFDTTTTRYVRVLFTANTGWPAGQVSELEVYGPATGDTQAPTAPSNLGYTEPGTGQIKLTWSAAADDTGVTGYDIYANGELRASVAGNVLTYTDTQPAGSDITYFVRAKDAAGNVSSDSNSVTRKGSGGDTQAPTAPGALDYTQSGGDVSLTWQASSDNVKVTGYDVYADNRLVKSVAGDVTTYTDSPPATSTVTYYVRARDAAGNISAPSNSVTRPGSSGGNLAQGKPIEASSDVFTYLAANANDGLTSTYWESAGGAYPATLTTRLGANADLSRIVVKLSPDTAWSTRTQNIQVLGRDQDATTFTTLAAAKDYTFSPGTGNTVTIPVSGSAADIQLKFTANSGAPGAQVAEFQVIGTPSANPDLKVTGITSTPAAPVESDAVSLTATVINSGSKAAKATDLNFTLGGTKVATTDVPALAAGESRTVTAGIGARDAGSYSVGAQVDPSDKVIEQDEANNAFTRSDALVVKPVSSSDLLAAPVSWTPSSASAGDEVKFTVAIRNQGTTDSASGTHNVTLAILDAKGATVKTLSGSYDGTIAAGRTTAPVALGSWTAGNGKYTVRTVIADDANELPVKRANNTTVQPLFVGRGADMPYDRYEAEDGTLGGGAKIVGPNRTVGDLAGEASGRKAVTLTGTGQYVEWTTRAATNTLVTRFSVPDGTTTTLDVYVDGQFLKAIDLTSKYAWLYGNETSPGNSPGSGAPRHIYDEANVLLGRTVPAGSKIRLQKDAANTSGYAIDFVDTEQATEAPNPDPAGYAVPAGFSHQDVQNALDKVRMDTTGKLVGVYLPAGDYETSGKFQVYGKAVKVIGAGPWFTRFHAPSSQENTDVGFRAEAGAKGSTFAGFAYFGNYTSRIDGPGKVFDFSNVSDITIDNVWAEHMVCLYWGANTDHMTISNSRIRDTFADGINMTNGSTDNHVVNNDARATGDDSFALFSAIDAGGADEKNNLYENLTSTLTWRAAGVAVYGGYNNTFRNMRIADTLVYSGITISSLDFGYPMNGFGTDPTTIENVSLERTGGHFWGSQVFPAVWAFSASKVFQGIRVNDVDIDDSTYGGVMFQTNYVGGRPQFPVKDTIFTDISITGSKKSGDAFDAKSGFGIWANELPEPGQGPAVGEATFRNLRMSGNAEDIRNRTSTFKINIE</sequence>
<keyword evidence="2" id="KW-0119">Carbohydrate metabolism</keyword>
<evidence type="ECO:0000256" key="2">
    <source>
        <dbReference type="ARBA" id="ARBA00023326"/>
    </source>
</evidence>
<comment type="caution">
    <text evidence="6">The sequence shown here is derived from an EMBL/GenBank/DDBJ whole genome shotgun (WGS) entry which is preliminary data.</text>
</comment>
<feature type="domain" description="F5/8 type C" evidence="5">
    <location>
        <begin position="20"/>
        <end position="150"/>
    </location>
</feature>
<dbReference type="InterPro" id="IPR013783">
    <property type="entry name" value="Ig-like_fold"/>
</dbReference>
<feature type="domain" description="F5/8 type C" evidence="5">
    <location>
        <begin position="162"/>
        <end position="312"/>
    </location>
</feature>
<evidence type="ECO:0000256" key="4">
    <source>
        <dbReference type="SAM" id="SignalP"/>
    </source>
</evidence>
<feature type="region of interest" description="Disordered" evidence="3">
    <location>
        <begin position="486"/>
        <end position="506"/>
    </location>
</feature>
<accession>A0A7W9PT38</accession>
<name>A0A7W9PT38_9ACTN</name>
<evidence type="ECO:0000313" key="7">
    <source>
        <dbReference type="Proteomes" id="UP000585836"/>
    </source>
</evidence>
<dbReference type="Proteomes" id="UP000585836">
    <property type="component" value="Unassembled WGS sequence"/>
</dbReference>
<dbReference type="Pfam" id="PF00754">
    <property type="entry name" value="F5_F8_type_C"/>
    <property type="match status" value="2"/>
</dbReference>
<dbReference type="InterPro" id="IPR033801">
    <property type="entry name" value="CBM6-CBM35-CBM36-like_1"/>
</dbReference>
<feature type="region of interest" description="Disordered" evidence="3">
    <location>
        <begin position="393"/>
        <end position="418"/>
    </location>
</feature>
<dbReference type="PROSITE" id="PS50022">
    <property type="entry name" value="FA58C_3"/>
    <property type="match status" value="3"/>
</dbReference>
<dbReference type="InterPro" id="IPR011635">
    <property type="entry name" value="CARDB"/>
</dbReference>
<dbReference type="SUPFAM" id="SSF49265">
    <property type="entry name" value="Fibronectin type III"/>
    <property type="match status" value="1"/>
</dbReference>
<dbReference type="InterPro" id="IPR051941">
    <property type="entry name" value="BG_Antigen-Binding_Lectin"/>
</dbReference>
<dbReference type="SMART" id="SM00231">
    <property type="entry name" value="FA58C"/>
    <property type="match status" value="2"/>
</dbReference>
<keyword evidence="1" id="KW-0378">Hydrolase</keyword>
<reference evidence="6 7" key="1">
    <citation type="submission" date="2020-08" db="EMBL/GenBank/DDBJ databases">
        <title>Genomic Encyclopedia of Type Strains, Phase III (KMG-III): the genomes of soil and plant-associated and newly described type strains.</title>
        <authorList>
            <person name="Whitman W."/>
        </authorList>
    </citation>
    <scope>NUCLEOTIDE SEQUENCE [LARGE SCALE GENOMIC DNA]</scope>
    <source>
        <strain evidence="6 7">CECT 3313</strain>
    </source>
</reference>
<dbReference type="InterPro" id="IPR008979">
    <property type="entry name" value="Galactose-bd-like_sf"/>
</dbReference>
<dbReference type="GO" id="GO:0000272">
    <property type="term" value="P:polysaccharide catabolic process"/>
    <property type="evidence" value="ECO:0007669"/>
    <property type="project" value="UniProtKB-KW"/>
</dbReference>
<dbReference type="SUPFAM" id="SSF49785">
    <property type="entry name" value="Galactose-binding domain-like"/>
    <property type="match status" value="3"/>
</dbReference>
<dbReference type="SMART" id="SM00710">
    <property type="entry name" value="PbH1"/>
    <property type="match status" value="5"/>
</dbReference>
<dbReference type="SMART" id="SM00060">
    <property type="entry name" value="FN3"/>
    <property type="match status" value="2"/>
</dbReference>
<dbReference type="InterPro" id="IPR036116">
    <property type="entry name" value="FN3_sf"/>
</dbReference>
<feature type="domain" description="F5/8 type C" evidence="5">
    <location>
        <begin position="490"/>
        <end position="638"/>
    </location>
</feature>
<proteinExistence type="predicted"/>
<dbReference type="Pfam" id="PF22816">
    <property type="entry name" value="CatAgl_D2"/>
    <property type="match status" value="1"/>
</dbReference>
<dbReference type="SUPFAM" id="SSF51126">
    <property type="entry name" value="Pectin lyase-like"/>
    <property type="match status" value="1"/>
</dbReference>
<dbReference type="RefSeq" id="WP_184963711.1">
    <property type="nucleotide sequence ID" value="NZ_BAAAWF010000101.1"/>
</dbReference>
<evidence type="ECO:0000256" key="1">
    <source>
        <dbReference type="ARBA" id="ARBA00023295"/>
    </source>
</evidence>
<dbReference type="InterPro" id="IPR012334">
    <property type="entry name" value="Pectin_lyas_fold"/>
</dbReference>
<dbReference type="InterPro" id="IPR006626">
    <property type="entry name" value="PbH1"/>
</dbReference>
<feature type="signal peptide" evidence="4">
    <location>
        <begin position="1"/>
        <end position="34"/>
    </location>
</feature>